<dbReference type="InterPro" id="IPR005144">
    <property type="entry name" value="ATP-cone_dom"/>
</dbReference>
<dbReference type="PROSITE" id="PS51161">
    <property type="entry name" value="ATP_CONE"/>
    <property type="match status" value="1"/>
</dbReference>
<evidence type="ECO:0000256" key="2">
    <source>
        <dbReference type="ARBA" id="ARBA00022840"/>
    </source>
</evidence>
<protein>
    <recommendedName>
        <fullName evidence="4">ATP-cone domain-containing protein</fullName>
    </recommendedName>
</protein>
<dbReference type="KEGG" id="mama:GII36_05280"/>
<dbReference type="AlphaFoldDB" id="A0A857MQ95"/>
<evidence type="ECO:0000313" key="6">
    <source>
        <dbReference type="Proteomes" id="UP001059824"/>
    </source>
</evidence>
<keyword evidence="2 3" id="KW-0067">ATP-binding</keyword>
<dbReference type="GO" id="GO:0005524">
    <property type="term" value="F:ATP binding"/>
    <property type="evidence" value="ECO:0007669"/>
    <property type="project" value="UniProtKB-UniRule"/>
</dbReference>
<gene>
    <name evidence="5" type="ORF">GII36_05280</name>
</gene>
<proteinExistence type="predicted"/>
<name>A0A857MQ95_9BACT</name>
<sequence length="97" mass="10866">MSGSGKAIDIVKRSGKRPTEAFDRGKLHASVKAACLSVRDHDGAATDTADKVCDAVLIWLDIRPEVTSHDIRRVASKHLIRYHPEAAYIYEHHRYTI</sequence>
<dbReference type="RefSeq" id="WP_260763206.1">
    <property type="nucleotide sequence ID" value="NZ_CP045921.1"/>
</dbReference>
<keyword evidence="6" id="KW-1185">Reference proteome</keyword>
<dbReference type="Pfam" id="PF03477">
    <property type="entry name" value="ATP-cone"/>
    <property type="match status" value="1"/>
</dbReference>
<evidence type="ECO:0000313" key="5">
    <source>
        <dbReference type="EMBL" id="QHN43231.1"/>
    </source>
</evidence>
<evidence type="ECO:0000259" key="4">
    <source>
        <dbReference type="PROSITE" id="PS51161"/>
    </source>
</evidence>
<organism evidence="5 6">
    <name type="scientific">Candidatus Mycosynbacter amalyticus</name>
    <dbReference type="NCBI Taxonomy" id="2665156"/>
    <lineage>
        <taxon>Bacteria</taxon>
        <taxon>Candidatus Saccharimonadota</taxon>
        <taxon>Candidatus Saccharimonadota incertae sedis</taxon>
        <taxon>Candidatus Mycosynbacter</taxon>
    </lineage>
</organism>
<dbReference type="EMBL" id="CP045921">
    <property type="protein sequence ID" value="QHN43231.1"/>
    <property type="molecule type" value="Genomic_DNA"/>
</dbReference>
<reference evidence="5" key="1">
    <citation type="journal article" date="2021" name="Nat. Microbiol.">
        <title>Cocultivation of an ultrasmall environmental parasitic bacterium with lytic ability against bacteria associated with wastewater foams.</title>
        <authorList>
            <person name="Batinovic S."/>
            <person name="Rose J.J.A."/>
            <person name="Ratcliffe J."/>
            <person name="Seviour R.J."/>
            <person name="Petrovski S."/>
        </authorList>
    </citation>
    <scope>NUCLEOTIDE SEQUENCE</scope>
    <source>
        <strain evidence="5">JR1</strain>
    </source>
</reference>
<dbReference type="Proteomes" id="UP001059824">
    <property type="component" value="Chromosome"/>
</dbReference>
<evidence type="ECO:0000256" key="3">
    <source>
        <dbReference type="PROSITE-ProRule" id="PRU00492"/>
    </source>
</evidence>
<keyword evidence="1 3" id="KW-0547">Nucleotide-binding</keyword>
<evidence type="ECO:0000256" key="1">
    <source>
        <dbReference type="ARBA" id="ARBA00022741"/>
    </source>
</evidence>
<accession>A0A857MQ95</accession>
<feature type="domain" description="ATP-cone" evidence="4">
    <location>
        <begin position="8"/>
        <end position="97"/>
    </location>
</feature>